<keyword evidence="4" id="KW-1185">Reference proteome</keyword>
<evidence type="ECO:0000313" key="3">
    <source>
        <dbReference type="EMBL" id="KAG5490824.1"/>
    </source>
</evidence>
<dbReference type="InterPro" id="IPR039467">
    <property type="entry name" value="TFIIIB_B''_Myb"/>
</dbReference>
<dbReference type="Proteomes" id="UP000674318">
    <property type="component" value="Unassembled WGS sequence"/>
</dbReference>
<evidence type="ECO:0000313" key="4">
    <source>
        <dbReference type="Proteomes" id="UP000674318"/>
    </source>
</evidence>
<feature type="region of interest" description="Disordered" evidence="1">
    <location>
        <begin position="296"/>
        <end position="329"/>
    </location>
</feature>
<dbReference type="GO" id="GO:0070898">
    <property type="term" value="P:RNA polymerase III preinitiation complex assembly"/>
    <property type="evidence" value="ECO:0007669"/>
    <property type="project" value="TreeGrafter"/>
</dbReference>
<organism evidence="3 4">
    <name type="scientific">Porcisia hertigi</name>
    <dbReference type="NCBI Taxonomy" id="2761500"/>
    <lineage>
        <taxon>Eukaryota</taxon>
        <taxon>Discoba</taxon>
        <taxon>Euglenozoa</taxon>
        <taxon>Kinetoplastea</taxon>
        <taxon>Metakinetoplastina</taxon>
        <taxon>Trypanosomatida</taxon>
        <taxon>Trypanosomatidae</taxon>
        <taxon>Leishmaniinae</taxon>
        <taxon>Porcisia</taxon>
    </lineage>
</organism>
<protein>
    <recommendedName>
        <fullName evidence="2">Myb-like domain-containing protein</fullName>
    </recommendedName>
</protein>
<dbReference type="GO" id="GO:0001156">
    <property type="term" value="F:TFIIIC-class transcription factor complex binding"/>
    <property type="evidence" value="ECO:0007669"/>
    <property type="project" value="TreeGrafter"/>
</dbReference>
<accession>A0A836HG15</accession>
<dbReference type="PANTHER" id="PTHR22929:SF0">
    <property type="entry name" value="TRANSCRIPTION FACTOR TFIIIB COMPONENT B'' HOMOLOG"/>
    <property type="match status" value="1"/>
</dbReference>
<gene>
    <name evidence="3" type="ORF">JKF63_00946</name>
</gene>
<dbReference type="InterPro" id="IPR009057">
    <property type="entry name" value="Homeodomain-like_sf"/>
</dbReference>
<feature type="compositionally biased region" description="Polar residues" evidence="1">
    <location>
        <begin position="105"/>
        <end position="119"/>
    </location>
</feature>
<comment type="caution">
    <text evidence="3">The sequence shown here is derived from an EMBL/GenBank/DDBJ whole genome shotgun (WGS) entry which is preliminary data.</text>
</comment>
<dbReference type="SUPFAM" id="SSF46689">
    <property type="entry name" value="Homeodomain-like"/>
    <property type="match status" value="1"/>
</dbReference>
<reference evidence="3 4" key="1">
    <citation type="submission" date="2021-02" db="EMBL/GenBank/DDBJ databases">
        <title>Porcisia hertigi Genome sequencing and assembly.</title>
        <authorList>
            <person name="Almutairi H."/>
            <person name="Gatherer D."/>
        </authorList>
    </citation>
    <scope>NUCLEOTIDE SEQUENCE [LARGE SCALE GENOMIC DNA]</scope>
    <source>
        <strain evidence="3 4">C119</strain>
    </source>
</reference>
<dbReference type="Pfam" id="PF15963">
    <property type="entry name" value="Myb_DNA-bind_7"/>
    <property type="match status" value="1"/>
</dbReference>
<evidence type="ECO:0000256" key="1">
    <source>
        <dbReference type="SAM" id="MobiDB-lite"/>
    </source>
</evidence>
<feature type="region of interest" description="Disordered" evidence="1">
    <location>
        <begin position="80"/>
        <end position="136"/>
    </location>
</feature>
<dbReference type="SMART" id="SM00717">
    <property type="entry name" value="SANT"/>
    <property type="match status" value="1"/>
</dbReference>
<dbReference type="RefSeq" id="XP_067753152.1">
    <property type="nucleotide sequence ID" value="XM_067896995.1"/>
</dbReference>
<sequence length="390" mass="43387">MDDNEFEFPPDQLDDVVANRLSPYQAAMPSPLSTSFEYPTGSLPLSMLAQIPLEQLPPTLPKNPQNFSIGQVLRGALSTAHMRTPPGGSGVPRPGATVAPLPHSQRLQQHNSQYPSWGNSPPPPVSSDEEERDGGAENAYDVGEEAQAGSTQGSADLETRARRLPNRQARIDWSEGEVRSFYQALSQYGTDFSAIAVLFPGRSRRDIKRLYQREMRQKPKEVQAALNQKHPIDMATFEVRYEAKKKETQQPVKPKKLNSEELAFLDEIAGGQPSETNMLVKSEELEVSVPAATLGTLDEMTAAPPCRPRKRRSPTTQLDAEYEPESKRAMKEIAPIAADDDFDVDHESLFNMISRHDCEKHASLDTLLSVQPQQGHQHQTDLEDSDFSFE</sequence>
<dbReference type="CDD" id="cd00167">
    <property type="entry name" value="SANT"/>
    <property type="match status" value="1"/>
</dbReference>
<dbReference type="GO" id="GO:0000126">
    <property type="term" value="C:transcription factor TFIIIB complex"/>
    <property type="evidence" value="ECO:0007669"/>
    <property type="project" value="TreeGrafter"/>
</dbReference>
<feature type="domain" description="Myb-like" evidence="2">
    <location>
        <begin position="169"/>
        <end position="217"/>
    </location>
</feature>
<evidence type="ECO:0000259" key="2">
    <source>
        <dbReference type="SMART" id="SM00717"/>
    </source>
</evidence>
<dbReference type="InterPro" id="IPR001005">
    <property type="entry name" value="SANT/Myb"/>
</dbReference>
<dbReference type="AlphaFoldDB" id="A0A836HG15"/>
<dbReference type="KEGG" id="phet:94287072"/>
<proteinExistence type="predicted"/>
<dbReference type="Gene3D" id="1.10.10.60">
    <property type="entry name" value="Homeodomain-like"/>
    <property type="match status" value="1"/>
</dbReference>
<dbReference type="GeneID" id="94287072"/>
<name>A0A836HG15_9TRYP</name>
<dbReference type="EMBL" id="JAFJZO010000036">
    <property type="protein sequence ID" value="KAG5490824.1"/>
    <property type="molecule type" value="Genomic_DNA"/>
</dbReference>
<dbReference type="OrthoDB" id="272624at2759"/>
<dbReference type="PANTHER" id="PTHR22929">
    <property type="entry name" value="RNA POLYMERASE III TRANSCRIPTION INITIATION FACTOR B"/>
    <property type="match status" value="1"/>
</dbReference>
<feature type="region of interest" description="Disordered" evidence="1">
    <location>
        <begin position="369"/>
        <end position="390"/>
    </location>
</feature>